<dbReference type="EMBL" id="PKPP01000817">
    <property type="protein sequence ID" value="PWA88409.1"/>
    <property type="molecule type" value="Genomic_DNA"/>
</dbReference>
<evidence type="ECO:0000313" key="4">
    <source>
        <dbReference type="EMBL" id="PWA88409.1"/>
    </source>
</evidence>
<dbReference type="InterPro" id="IPR008011">
    <property type="entry name" value="Complex1_LYR_dom"/>
</dbReference>
<dbReference type="PANTHER" id="PTHR13675">
    <property type="entry name" value="LYR MOTIF-CONTAINING PROTEIN 2"/>
    <property type="match status" value="1"/>
</dbReference>
<keyword evidence="2" id="KW-0496">Mitochondrion</keyword>
<proteinExistence type="predicted"/>
<dbReference type="OrthoDB" id="74240at2759"/>
<reference evidence="4 5" key="1">
    <citation type="journal article" date="2018" name="Mol. Plant">
        <title>The genome of Artemisia annua provides insight into the evolution of Asteraceae family and artemisinin biosynthesis.</title>
        <authorList>
            <person name="Shen Q."/>
            <person name="Zhang L."/>
            <person name="Liao Z."/>
            <person name="Wang S."/>
            <person name="Yan T."/>
            <person name="Shi P."/>
            <person name="Liu M."/>
            <person name="Fu X."/>
            <person name="Pan Q."/>
            <person name="Wang Y."/>
            <person name="Lv Z."/>
            <person name="Lu X."/>
            <person name="Zhang F."/>
            <person name="Jiang W."/>
            <person name="Ma Y."/>
            <person name="Chen M."/>
            <person name="Hao X."/>
            <person name="Li L."/>
            <person name="Tang Y."/>
            <person name="Lv G."/>
            <person name="Zhou Y."/>
            <person name="Sun X."/>
            <person name="Brodelius P.E."/>
            <person name="Rose J.K.C."/>
            <person name="Tang K."/>
        </authorList>
    </citation>
    <scope>NUCLEOTIDE SEQUENCE [LARGE SCALE GENOMIC DNA]</scope>
    <source>
        <strain evidence="5">cv. Huhao1</strain>
        <tissue evidence="4">Leaf</tissue>
    </source>
</reference>
<dbReference type="GO" id="GO:0005739">
    <property type="term" value="C:mitochondrion"/>
    <property type="evidence" value="ECO:0007669"/>
    <property type="project" value="UniProtKB-SubCell"/>
</dbReference>
<protein>
    <recommendedName>
        <fullName evidence="3">Complex 1 LYR protein domain-containing protein</fullName>
    </recommendedName>
</protein>
<dbReference type="PANTHER" id="PTHR13675:SF0">
    <property type="entry name" value="LYR MOTIF-CONTAINING PROTEIN 2"/>
    <property type="match status" value="1"/>
</dbReference>
<name>A0A2U1PRL8_ARTAN</name>
<evidence type="ECO:0000259" key="3">
    <source>
        <dbReference type="Pfam" id="PF05347"/>
    </source>
</evidence>
<organism evidence="4 5">
    <name type="scientific">Artemisia annua</name>
    <name type="common">Sweet wormwood</name>
    <dbReference type="NCBI Taxonomy" id="35608"/>
    <lineage>
        <taxon>Eukaryota</taxon>
        <taxon>Viridiplantae</taxon>
        <taxon>Streptophyta</taxon>
        <taxon>Embryophyta</taxon>
        <taxon>Tracheophyta</taxon>
        <taxon>Spermatophyta</taxon>
        <taxon>Magnoliopsida</taxon>
        <taxon>eudicotyledons</taxon>
        <taxon>Gunneridae</taxon>
        <taxon>Pentapetalae</taxon>
        <taxon>asterids</taxon>
        <taxon>campanulids</taxon>
        <taxon>Asterales</taxon>
        <taxon>Asteraceae</taxon>
        <taxon>Asteroideae</taxon>
        <taxon>Anthemideae</taxon>
        <taxon>Artemisiinae</taxon>
        <taxon>Artemisia</taxon>
    </lineage>
</organism>
<evidence type="ECO:0000313" key="5">
    <source>
        <dbReference type="Proteomes" id="UP000245207"/>
    </source>
</evidence>
<comment type="subcellular location">
    <subcellularLocation>
        <location evidence="1">Mitochondrion</location>
    </subcellularLocation>
</comment>
<dbReference type="STRING" id="35608.A0A2U1PRL8"/>
<dbReference type="Proteomes" id="UP000245207">
    <property type="component" value="Unassembled WGS sequence"/>
</dbReference>
<evidence type="ECO:0000256" key="2">
    <source>
        <dbReference type="ARBA" id="ARBA00023128"/>
    </source>
</evidence>
<sequence>MGRNEDEFSRKLKEAVSSCGRLMVEELSLSSCAKMKNDRGRFEIELKVSETAIASWTQILHSSGFPVGSPYSAQRPTFIPRARVLKLYAQALRVAKGAPAPTKNELMQLIRQEIENRRDCNDRKGIRCLIREGMERLKNVDYTLDKLRQAIFVDLTNKLLTGIMKTKVPTQLDLFVIMQRRFGFLTFMLFCNTFQVLI</sequence>
<feature type="domain" description="Complex 1 LYR protein" evidence="3">
    <location>
        <begin position="83"/>
        <end position="138"/>
    </location>
</feature>
<accession>A0A2U1PRL8</accession>
<evidence type="ECO:0000256" key="1">
    <source>
        <dbReference type="ARBA" id="ARBA00004173"/>
    </source>
</evidence>
<keyword evidence="5" id="KW-1185">Reference proteome</keyword>
<comment type="caution">
    <text evidence="4">The sequence shown here is derived from an EMBL/GenBank/DDBJ whole genome shotgun (WGS) entry which is preliminary data.</text>
</comment>
<dbReference type="AlphaFoldDB" id="A0A2U1PRL8"/>
<gene>
    <name evidence="4" type="ORF">CTI12_AA119950</name>
</gene>
<dbReference type="Pfam" id="PF05347">
    <property type="entry name" value="Complex1_LYR"/>
    <property type="match status" value="1"/>
</dbReference>